<feature type="transmembrane region" description="Helical" evidence="5">
    <location>
        <begin position="287"/>
        <end position="305"/>
    </location>
</feature>
<dbReference type="PROSITE" id="PS50801">
    <property type="entry name" value="STAS"/>
    <property type="match status" value="1"/>
</dbReference>
<feature type="transmembrane region" description="Helical" evidence="5">
    <location>
        <begin position="120"/>
        <end position="141"/>
    </location>
</feature>
<dbReference type="InterPro" id="IPR014710">
    <property type="entry name" value="RmlC-like_jellyroll"/>
</dbReference>
<organism evidence="8">
    <name type="scientific">Lyngbya confervoides BDU141951</name>
    <dbReference type="NCBI Taxonomy" id="1574623"/>
    <lineage>
        <taxon>Bacteria</taxon>
        <taxon>Bacillati</taxon>
        <taxon>Cyanobacteriota</taxon>
        <taxon>Cyanophyceae</taxon>
        <taxon>Oscillatoriophycideae</taxon>
        <taxon>Oscillatoriales</taxon>
        <taxon>Microcoleaceae</taxon>
        <taxon>Lyngbya</taxon>
    </lineage>
</organism>
<dbReference type="Pfam" id="PF00027">
    <property type="entry name" value="cNMP_binding"/>
    <property type="match status" value="1"/>
</dbReference>
<feature type="domain" description="STAS" evidence="7">
    <location>
        <begin position="473"/>
        <end position="568"/>
    </location>
</feature>
<comment type="subcellular location">
    <subcellularLocation>
        <location evidence="1">Membrane</location>
        <topology evidence="1">Multi-pass membrane protein</topology>
    </subcellularLocation>
</comment>
<evidence type="ECO:0000313" key="8">
    <source>
        <dbReference type="EMBL" id="NEV68767.1"/>
    </source>
</evidence>
<dbReference type="EMBL" id="JTHE02000003">
    <property type="protein sequence ID" value="NEV68767.1"/>
    <property type="molecule type" value="Genomic_DNA"/>
</dbReference>
<feature type="transmembrane region" description="Helical" evidence="5">
    <location>
        <begin position="221"/>
        <end position="240"/>
    </location>
</feature>
<dbReference type="Pfam" id="PF00916">
    <property type="entry name" value="Sulfate_transp"/>
    <property type="match status" value="1"/>
</dbReference>
<dbReference type="InterPro" id="IPR002645">
    <property type="entry name" value="STAS_dom"/>
</dbReference>
<dbReference type="GO" id="GO:0016020">
    <property type="term" value="C:membrane"/>
    <property type="evidence" value="ECO:0007669"/>
    <property type="project" value="UniProtKB-SubCell"/>
</dbReference>
<sequence length="751" mass="81236">MKFFSTIDVADRAQTITGQCRQELQPSRLIPTLTAGVITGILLVIYAISMAALIFVGPLAQFVPIGIGLGLFTATVSAAVVALTNSFPGIVIMPQDSTAVISALMVGAIATDLVPTDPALLPTVIMTLAITTLTVGISYWLLGHFKLGNFIRFIPYPVVGGFLAGTGYLLAQGAFNVMADQFFSLTQFPTLFAPSLLVRWLPGGGLGVLLVILLRRFNNVFLLPALILGSTLLFYLTLWLTQTTLPEAQASGLLFGNFPDSGLWQPLHLSQIHQVKWPLIGVQGGRLATVTLLAVISLLLNVSGIELSAQRDINLNQELQACGKANLLVGLGGGIISFHALGLSVLSCAKIKANSRLVGVLAACVCLITLLLGETVVTLFPKFVLGGVALFLGLSFLVEWLYDAWFNLPKTDYGIVILILLVIATVGFLQGVGVGLAVAIALFVLNASRVKVTKHELSGATHQSHTARSLPQTRILQEEGEQIYILDLQGFLFFGTANALLNSVKARLADATLQPLRYVVLNFQSVNGLDSSAVLSFVRLKQLLLQQDIKLALTHLSPAIRTQLKRGGCLLPNDPVCQAFPDRDRGLEWCENDLLGVIPLRRARTLPLLIQLNDLFPDRDVAAEFMAYLEEWDAEPGEYVYQHGQPADALDLIEVGEVAVYLDGNQEQPHRIQALGAGNVVGAVDFFRHAPHQTTAIVEAPSTLYRLSTDSFRRLEQAHPEVATAFQAAVIQILGDRLTYAYKEIADLLRS</sequence>
<dbReference type="PANTHER" id="PTHR43310">
    <property type="entry name" value="SULFATE TRANSPORTER YBAR-RELATED"/>
    <property type="match status" value="1"/>
</dbReference>
<feature type="transmembrane region" description="Helical" evidence="5">
    <location>
        <begin position="357"/>
        <end position="376"/>
    </location>
</feature>
<reference evidence="8" key="1">
    <citation type="submission" date="2014-11" db="EMBL/GenBank/DDBJ databases">
        <authorList>
            <person name="Malar M.C."/>
            <person name="Sen D."/>
            <person name="Tripathy S."/>
        </authorList>
    </citation>
    <scope>NUCLEOTIDE SEQUENCE</scope>
    <source>
        <strain evidence="8">BDU141951</strain>
    </source>
</reference>
<dbReference type="Pfam" id="PF01740">
    <property type="entry name" value="STAS"/>
    <property type="match status" value="1"/>
</dbReference>
<evidence type="ECO:0000256" key="2">
    <source>
        <dbReference type="ARBA" id="ARBA00022692"/>
    </source>
</evidence>
<feature type="transmembrane region" description="Helical" evidence="5">
    <location>
        <begin position="414"/>
        <end position="445"/>
    </location>
</feature>
<dbReference type="Gene3D" id="2.60.120.10">
    <property type="entry name" value="Jelly Rolls"/>
    <property type="match status" value="1"/>
</dbReference>
<protein>
    <submittedName>
        <fullName evidence="8">SLC26A/SulP transporter family protein</fullName>
    </submittedName>
</protein>
<feature type="transmembrane region" description="Helical" evidence="5">
    <location>
        <begin position="191"/>
        <end position="214"/>
    </location>
</feature>
<comment type="caution">
    <text evidence="8">The sequence shown here is derived from an EMBL/GenBank/DDBJ whole genome shotgun (WGS) entry which is preliminary data.</text>
</comment>
<name>A0A8T6QTY5_9CYAN</name>
<dbReference type="PROSITE" id="PS50042">
    <property type="entry name" value="CNMP_BINDING_3"/>
    <property type="match status" value="1"/>
</dbReference>
<feature type="domain" description="Cyclic nucleotide-binding" evidence="6">
    <location>
        <begin position="628"/>
        <end position="715"/>
    </location>
</feature>
<dbReference type="SUPFAM" id="SSF52091">
    <property type="entry name" value="SpoIIaa-like"/>
    <property type="match status" value="1"/>
</dbReference>
<dbReference type="InterPro" id="IPR036513">
    <property type="entry name" value="STAS_dom_sf"/>
</dbReference>
<dbReference type="InterPro" id="IPR018490">
    <property type="entry name" value="cNMP-bd_dom_sf"/>
</dbReference>
<dbReference type="InterPro" id="IPR011547">
    <property type="entry name" value="SLC26A/SulP_dom"/>
</dbReference>
<accession>A0A8T6QTY5</accession>
<proteinExistence type="predicted"/>
<gene>
    <name evidence="8" type="ORF">QQ91_016815</name>
</gene>
<feature type="transmembrane region" description="Helical" evidence="5">
    <location>
        <begin position="29"/>
        <end position="56"/>
    </location>
</feature>
<dbReference type="CDD" id="cd07042">
    <property type="entry name" value="STAS_SulP_like_sulfate_transporter"/>
    <property type="match status" value="1"/>
</dbReference>
<keyword evidence="4 5" id="KW-0472">Membrane</keyword>
<feature type="transmembrane region" description="Helical" evidence="5">
    <location>
        <begin position="383"/>
        <end position="402"/>
    </location>
</feature>
<dbReference type="PANTHER" id="PTHR43310:SF2">
    <property type="entry name" value="SLC26A_SULP TRANSPORTER DOMAIN-CONTAINING PROTEIN"/>
    <property type="match status" value="1"/>
</dbReference>
<evidence type="ECO:0000256" key="5">
    <source>
        <dbReference type="SAM" id="Phobius"/>
    </source>
</evidence>
<evidence type="ECO:0000256" key="3">
    <source>
        <dbReference type="ARBA" id="ARBA00022989"/>
    </source>
</evidence>
<dbReference type="Gene3D" id="3.30.750.24">
    <property type="entry name" value="STAS domain"/>
    <property type="match status" value="1"/>
</dbReference>
<feature type="transmembrane region" description="Helical" evidence="5">
    <location>
        <begin position="153"/>
        <end position="171"/>
    </location>
</feature>
<evidence type="ECO:0000259" key="7">
    <source>
        <dbReference type="PROSITE" id="PS50801"/>
    </source>
</evidence>
<feature type="transmembrane region" description="Helical" evidence="5">
    <location>
        <begin position="62"/>
        <end position="85"/>
    </location>
</feature>
<reference evidence="8" key="2">
    <citation type="journal article" date="2015" name="Genome Announc.">
        <title>Draft Genome Sequence of Filamentous Marine Cyanobacterium Lyngbya confervoides Strain BDU141951.</title>
        <authorList>
            <person name="Chandrababunaidu M.M."/>
            <person name="Sen D."/>
            <person name="Tripathy S."/>
        </authorList>
    </citation>
    <scope>NUCLEOTIDE SEQUENCE</scope>
    <source>
        <strain evidence="8">BDU141951</strain>
    </source>
</reference>
<evidence type="ECO:0000256" key="4">
    <source>
        <dbReference type="ARBA" id="ARBA00023136"/>
    </source>
</evidence>
<dbReference type="InterPro" id="IPR052706">
    <property type="entry name" value="Membrane-Transporter-like"/>
</dbReference>
<dbReference type="AlphaFoldDB" id="A0A8T6QTY5"/>
<reference evidence="8" key="3">
    <citation type="submission" date="2020-02" db="EMBL/GenBank/DDBJ databases">
        <authorList>
            <person name="Sarangi A.N."/>
            <person name="Ghosh S."/>
            <person name="Mukherjee M."/>
            <person name="Tripathy S."/>
        </authorList>
    </citation>
    <scope>NUCLEOTIDE SEQUENCE</scope>
    <source>
        <strain evidence="8">BDU141951</strain>
    </source>
</reference>
<evidence type="ECO:0000259" key="6">
    <source>
        <dbReference type="PROSITE" id="PS50042"/>
    </source>
</evidence>
<feature type="transmembrane region" description="Helical" evidence="5">
    <location>
        <begin position="325"/>
        <end position="345"/>
    </location>
</feature>
<dbReference type="CDD" id="cd00038">
    <property type="entry name" value="CAP_ED"/>
    <property type="match status" value="1"/>
</dbReference>
<dbReference type="SUPFAM" id="SSF51206">
    <property type="entry name" value="cAMP-binding domain-like"/>
    <property type="match status" value="1"/>
</dbReference>
<keyword evidence="3 5" id="KW-1133">Transmembrane helix</keyword>
<keyword evidence="2 5" id="KW-0812">Transmembrane</keyword>
<evidence type="ECO:0000256" key="1">
    <source>
        <dbReference type="ARBA" id="ARBA00004141"/>
    </source>
</evidence>
<dbReference type="InterPro" id="IPR000595">
    <property type="entry name" value="cNMP-bd_dom"/>
</dbReference>
<dbReference type="SMART" id="SM00100">
    <property type="entry name" value="cNMP"/>
    <property type="match status" value="1"/>
</dbReference>